<dbReference type="InterPro" id="IPR010666">
    <property type="entry name" value="Znf_GRF"/>
</dbReference>
<dbReference type="GO" id="GO:0008270">
    <property type="term" value="F:zinc ion binding"/>
    <property type="evidence" value="ECO:0007669"/>
    <property type="project" value="UniProtKB-KW"/>
</dbReference>
<evidence type="ECO:0000256" key="1">
    <source>
        <dbReference type="ARBA" id="ARBA00022723"/>
    </source>
</evidence>
<evidence type="ECO:0000256" key="5">
    <source>
        <dbReference type="SAM" id="Phobius"/>
    </source>
</evidence>
<evidence type="ECO:0000313" key="9">
    <source>
        <dbReference type="Proteomes" id="UP000077755"/>
    </source>
</evidence>
<dbReference type="Pfam" id="PF06839">
    <property type="entry name" value="Zn_ribbon_GRF"/>
    <property type="match status" value="1"/>
</dbReference>
<name>A0A169WA43_DAUCS</name>
<sequence length="108" mass="12875">MDELCMCRLLVVERTAWTENNAGRRFVSCVKGRNGCNIFRWTDPPVCARGRAVICGLLRRIERNEEELEKLMLLQEEKSNCRVQKFRCLNVKMFVFIVVVIWFVWTRF</sequence>
<dbReference type="EMBL" id="CP093345">
    <property type="protein sequence ID" value="WOG92795.1"/>
    <property type="molecule type" value="Genomic_DNA"/>
</dbReference>
<evidence type="ECO:0000256" key="4">
    <source>
        <dbReference type="PROSITE-ProRule" id="PRU01343"/>
    </source>
</evidence>
<proteinExistence type="predicted"/>
<reference evidence="7" key="1">
    <citation type="journal article" date="2016" name="Nat. Genet.">
        <title>A high-quality carrot genome assembly provides new insights into carotenoid accumulation and asterid genome evolution.</title>
        <authorList>
            <person name="Iorizzo M."/>
            <person name="Ellison S."/>
            <person name="Senalik D."/>
            <person name="Zeng P."/>
            <person name="Satapoomin P."/>
            <person name="Huang J."/>
            <person name="Bowman M."/>
            <person name="Iovene M."/>
            <person name="Sanseverino W."/>
            <person name="Cavagnaro P."/>
            <person name="Yildiz M."/>
            <person name="Macko-Podgorni A."/>
            <person name="Moranska E."/>
            <person name="Grzebelus E."/>
            <person name="Grzebelus D."/>
            <person name="Ashrafi H."/>
            <person name="Zheng Z."/>
            <person name="Cheng S."/>
            <person name="Spooner D."/>
            <person name="Van Deynze A."/>
            <person name="Simon P."/>
        </authorList>
    </citation>
    <scope>NUCLEOTIDE SEQUENCE [LARGE SCALE GENOMIC DNA]</scope>
    <source>
        <tissue evidence="7">Leaf</tissue>
    </source>
</reference>
<dbReference type="EMBL" id="LNRQ01000003">
    <property type="protein sequence ID" value="KZN01859.1"/>
    <property type="molecule type" value="Genomic_DNA"/>
</dbReference>
<feature type="transmembrane region" description="Helical" evidence="5">
    <location>
        <begin position="88"/>
        <end position="105"/>
    </location>
</feature>
<evidence type="ECO:0000313" key="8">
    <source>
        <dbReference type="EMBL" id="WOG92795.1"/>
    </source>
</evidence>
<keyword evidence="3" id="KW-0862">Zinc</keyword>
<evidence type="ECO:0000256" key="3">
    <source>
        <dbReference type="ARBA" id="ARBA00022833"/>
    </source>
</evidence>
<keyword evidence="9" id="KW-1185">Reference proteome</keyword>
<feature type="domain" description="GRF-type" evidence="6">
    <location>
        <begin position="5"/>
        <end position="45"/>
    </location>
</feature>
<protein>
    <recommendedName>
        <fullName evidence="6">GRF-type domain-containing protein</fullName>
    </recommendedName>
</protein>
<dbReference type="AlphaFoldDB" id="A0A169WA43"/>
<keyword evidence="5" id="KW-1133">Transmembrane helix</keyword>
<gene>
    <name evidence="7" type="ORF">DCAR_010613</name>
    <name evidence="8" type="ORF">DCAR_0312071</name>
</gene>
<evidence type="ECO:0000313" key="7">
    <source>
        <dbReference type="EMBL" id="KZN01859.1"/>
    </source>
</evidence>
<keyword evidence="5" id="KW-0472">Membrane</keyword>
<dbReference type="PROSITE" id="PS51999">
    <property type="entry name" value="ZF_GRF"/>
    <property type="match status" value="1"/>
</dbReference>
<keyword evidence="1" id="KW-0479">Metal-binding</keyword>
<keyword evidence="5" id="KW-0812">Transmembrane</keyword>
<reference evidence="8" key="2">
    <citation type="submission" date="2022-03" db="EMBL/GenBank/DDBJ databases">
        <title>Draft title - Genomic analysis of global carrot germplasm unveils the trajectory of domestication and the origin of high carotenoid orange carrot.</title>
        <authorList>
            <person name="Iorizzo M."/>
            <person name="Ellison S."/>
            <person name="Senalik D."/>
            <person name="Macko-Podgorni A."/>
            <person name="Grzebelus D."/>
            <person name="Bostan H."/>
            <person name="Rolling W."/>
            <person name="Curaba J."/>
            <person name="Simon P."/>
        </authorList>
    </citation>
    <scope>NUCLEOTIDE SEQUENCE</scope>
    <source>
        <tissue evidence="8">Leaf</tissue>
    </source>
</reference>
<evidence type="ECO:0000256" key="2">
    <source>
        <dbReference type="ARBA" id="ARBA00022771"/>
    </source>
</evidence>
<dbReference type="Gramene" id="KZN01859">
    <property type="protein sequence ID" value="KZN01859"/>
    <property type="gene ID" value="DCAR_010613"/>
</dbReference>
<evidence type="ECO:0000259" key="6">
    <source>
        <dbReference type="PROSITE" id="PS51999"/>
    </source>
</evidence>
<keyword evidence="2 4" id="KW-0863">Zinc-finger</keyword>
<dbReference type="Proteomes" id="UP000077755">
    <property type="component" value="Chromosome 3"/>
</dbReference>
<organism evidence="7">
    <name type="scientific">Daucus carota subsp. sativus</name>
    <name type="common">Carrot</name>
    <dbReference type="NCBI Taxonomy" id="79200"/>
    <lineage>
        <taxon>Eukaryota</taxon>
        <taxon>Viridiplantae</taxon>
        <taxon>Streptophyta</taxon>
        <taxon>Embryophyta</taxon>
        <taxon>Tracheophyta</taxon>
        <taxon>Spermatophyta</taxon>
        <taxon>Magnoliopsida</taxon>
        <taxon>eudicotyledons</taxon>
        <taxon>Gunneridae</taxon>
        <taxon>Pentapetalae</taxon>
        <taxon>asterids</taxon>
        <taxon>campanulids</taxon>
        <taxon>Apiales</taxon>
        <taxon>Apiaceae</taxon>
        <taxon>Apioideae</taxon>
        <taxon>Scandiceae</taxon>
        <taxon>Daucinae</taxon>
        <taxon>Daucus</taxon>
        <taxon>Daucus sect. Daucus</taxon>
    </lineage>
</organism>
<dbReference type="PANTHER" id="PTHR33248">
    <property type="entry name" value="ZINC ION-BINDING PROTEIN"/>
    <property type="match status" value="1"/>
</dbReference>
<accession>A0A169WA43</accession>